<comment type="caution">
    <text evidence="1">The sequence shown here is derived from an EMBL/GenBank/DDBJ whole genome shotgun (WGS) entry which is preliminary data.</text>
</comment>
<dbReference type="EMBL" id="JAAAIL010000767">
    <property type="protein sequence ID" value="KAG0273308.1"/>
    <property type="molecule type" value="Genomic_DNA"/>
</dbReference>
<dbReference type="Proteomes" id="UP001194580">
    <property type="component" value="Unassembled WGS sequence"/>
</dbReference>
<evidence type="ECO:0000313" key="2">
    <source>
        <dbReference type="Proteomes" id="UP001194580"/>
    </source>
</evidence>
<reference evidence="1" key="1">
    <citation type="journal article" date="2020" name="Fungal Divers.">
        <title>Resolving the Mortierellaceae phylogeny through synthesis of multi-gene phylogenetics and phylogenomics.</title>
        <authorList>
            <person name="Vandepol N."/>
            <person name="Liber J."/>
            <person name="Desiro A."/>
            <person name="Na H."/>
            <person name="Kennedy M."/>
            <person name="Barry K."/>
            <person name="Grigoriev I.V."/>
            <person name="Miller A.N."/>
            <person name="O'Donnell K."/>
            <person name="Stajich J.E."/>
            <person name="Bonito G."/>
        </authorList>
    </citation>
    <scope>NUCLEOTIDE SEQUENCE</scope>
    <source>
        <strain evidence="1">NRRL 28262</strain>
    </source>
</reference>
<dbReference type="AlphaFoldDB" id="A0AAD4DAP9"/>
<sequence length="140" mass="16685">MQSHKKSQLSLIWEEWFSATTATAAHDHDDTNSHHRHYKYNNDLPQKPSIWSLNRFHRYWKRMCRPENVYSYWMKRMVVQEVVKEVAMMASEVGIGRRRRPVSLEDRVGKALEIVQREIDEAGSITFYYKYCGTRRGSTT</sequence>
<proteinExistence type="predicted"/>
<keyword evidence="2" id="KW-1185">Reference proteome</keyword>
<evidence type="ECO:0000313" key="1">
    <source>
        <dbReference type="EMBL" id="KAG0273308.1"/>
    </source>
</evidence>
<protein>
    <submittedName>
        <fullName evidence="1">Uncharacterized protein</fullName>
    </submittedName>
</protein>
<accession>A0AAD4DAP9</accession>
<gene>
    <name evidence="1" type="ORF">BGZ95_010878</name>
</gene>
<name>A0AAD4DAP9_9FUNG</name>
<organism evidence="1 2">
    <name type="scientific">Linnemannia exigua</name>
    <dbReference type="NCBI Taxonomy" id="604196"/>
    <lineage>
        <taxon>Eukaryota</taxon>
        <taxon>Fungi</taxon>
        <taxon>Fungi incertae sedis</taxon>
        <taxon>Mucoromycota</taxon>
        <taxon>Mortierellomycotina</taxon>
        <taxon>Mortierellomycetes</taxon>
        <taxon>Mortierellales</taxon>
        <taxon>Mortierellaceae</taxon>
        <taxon>Linnemannia</taxon>
    </lineage>
</organism>